<dbReference type="CDD" id="cd18808">
    <property type="entry name" value="SF1_C_Upf1"/>
    <property type="match status" value="1"/>
</dbReference>
<reference evidence="3" key="1">
    <citation type="submission" date="2023-10" db="EMBL/GenBank/DDBJ databases">
        <authorList>
            <person name="Chen Y."/>
            <person name="Shah S."/>
            <person name="Dougan E. K."/>
            <person name="Thang M."/>
            <person name="Chan C."/>
        </authorList>
    </citation>
    <scope>NUCLEOTIDE SEQUENCE [LARGE SCALE GENOMIC DNA]</scope>
</reference>
<comment type="caution">
    <text evidence="3">The sequence shown here is derived from an EMBL/GenBank/DDBJ whole genome shotgun (WGS) entry which is preliminary data.</text>
</comment>
<proteinExistence type="predicted"/>
<evidence type="ECO:0000259" key="2">
    <source>
        <dbReference type="Pfam" id="PF13087"/>
    </source>
</evidence>
<dbReference type="InterPro" id="IPR027417">
    <property type="entry name" value="P-loop_NTPase"/>
</dbReference>
<dbReference type="PANTHER" id="PTHR10887">
    <property type="entry name" value="DNA2/NAM7 HELICASE FAMILY"/>
    <property type="match status" value="1"/>
</dbReference>
<dbReference type="InterPro" id="IPR041679">
    <property type="entry name" value="DNA2/NAM7-like_C"/>
</dbReference>
<keyword evidence="4" id="KW-1185">Reference proteome</keyword>
<dbReference type="PANTHER" id="PTHR10887:SF419">
    <property type="entry name" value="RNA HELICASE MOV10L1"/>
    <property type="match status" value="1"/>
</dbReference>
<name>A0ABN9WPY9_9DINO</name>
<dbReference type="InterPro" id="IPR045055">
    <property type="entry name" value="DNA2/NAM7-like"/>
</dbReference>
<evidence type="ECO:0000313" key="3">
    <source>
        <dbReference type="EMBL" id="CAK0888714.1"/>
    </source>
</evidence>
<gene>
    <name evidence="3" type="ORF">PCOR1329_LOCUS69452</name>
</gene>
<protein>
    <recommendedName>
        <fullName evidence="2">DNA2/NAM7 helicase-like C-terminal domain-containing protein</fullName>
    </recommendedName>
</protein>
<dbReference type="Pfam" id="PF13087">
    <property type="entry name" value="AAA_12"/>
    <property type="match status" value="1"/>
</dbReference>
<feature type="coiled-coil region" evidence="1">
    <location>
        <begin position="399"/>
        <end position="440"/>
    </location>
</feature>
<sequence>MERQIGTLGPAFAGVECGTVEHFQGQERRVVILTTVRCGMLHKVGMLNASESEMFSFFLSGEGGSRRPIGFLSNPKRLNVSISRAVAGLVLVGDLQALASHSDKWHRLIELGKEPPARLGPYRHLLAPAGPPQDTDSEEEAHLQDLASELLVALQKRDAEARGRVVEGAEEPVRRAVPVTEQAAALDQVGRRNTASGAPFPEQGARSTVSLRALSRAPEHVLLLVLATGVRAPAAGPQDLRLWAMPVLAGACGSCKPRPQAAAAIAEAFRSCCWPPFCCARRSQGARRLSASPLAPERIGQDSEVLHGLFNAIMWGMVLDIQFDDDAAVQQPECDAADPIQVCVAAVNFRRKIEGVGGQHYLQAAEELKAAKAADLANKSPDQQTQSLSDQLSVQRKRLEGKQKDAAWYLEEIEQLTEKYQMVANECNDIYKECQQLESQLRVAAKAAAQQTGSADGAAHGASSDTLEDYIMAKLPPGAEISPDFKQKVNAMATELDAEYNRMAQDKHHQHQQLNQQLVTNQPLKVQPQSQLPAERASLQALSVVSQIGAPRALGPSSEDAQRRLRSRIEGSVAARISVSNLRVVSFDGSCWGSVETFVESDGAKSIHVLCVQEARLLENQVLDATQWCSKRGWNASFTAGVLSDCGAVTQGAAILVRDGYDFGVTRVDYPANTPKGRVTAVALEVPGHAPFILASAYLADKVGLNELNLNLLASLAQLGQMHRMGPVVAADFNLSPAELTKSNLCPRAGVQDYVNKPKVLKEYPLGPHRPVYFDLAIDEPFLAPVRVRSPTRLFAASAYEVKDLSSDGFPHVQRNELSVAAGCSFATSVIQMYCIVPLDVWAQDNIDTSLHMFIDDIILQAQDKRPKTLTKTLAGASKSMKDTIEEDLDSNIALHKSAVLASSLKVREPLVKALGSLAGPQALERAGAAANLGIDCAAGGRVRSGRGRAVLRLRFKKMKHRRRRLQAIKKAGADMRKLYNTGLDQANHYGSEVVGLTDSELAQSQNFDLSTVGLLKYDHGDLKQKVSRILDNPPKSWSACRGPMGAALLSPKRIGSKLLNPFEIETSQGLIPQLTATPPALLKYHLEDAWKAQLEFTAAAKMGRPQDRLDCSTAKAVLDDPNLTKPQRGCLLAYLTQCLWTRSRLAAAGYEIDQECDCGRPTDAMQHRFNCQLLDGIRSDILEEGDEVKAEGIEGRCALLPPPLTAPITRTRSQAPDRWLDRGLDVDLLTEPVERPVVRYLHKYDDHYDRIVPDFELQYRTAEQQYLYQGDFSLLVREYTDKGAIVQDAVTGIFGFVPEDEFLGDVRPEVGSVVPGARCTYMDQTRFESSAVDVMRSQTGVVWEWDRRTGEGYILPTEGQDAWQMRRVLRRDILWHGSRQLYAGQWVMFETARAHEVPIEPNDEPEAAFALQVKGPEVRFSFKASYPHVAPSSRTFEEQPDVVSGPTLEPSRQLLGSAAEPGALAEATRAELPFRMPAESGLKQPLALSQAHPALQRFAELAPAVAKAESPPWLWEAPMLDYLEDYQWENDPIVPYQFRGPREMKKWRQISTHEHAVAIGKYWDEPRALRAENAWRKMMPPSQKQAWQDSVAARDKRFRAQIRRQRLLKIRAAKATKERY</sequence>
<dbReference type="Proteomes" id="UP001189429">
    <property type="component" value="Unassembled WGS sequence"/>
</dbReference>
<feature type="domain" description="DNA2/NAM7 helicase-like C-terminal" evidence="2">
    <location>
        <begin position="15"/>
        <end position="94"/>
    </location>
</feature>
<dbReference type="InterPro" id="IPR047187">
    <property type="entry name" value="SF1_C_Upf1"/>
</dbReference>
<evidence type="ECO:0000313" key="4">
    <source>
        <dbReference type="Proteomes" id="UP001189429"/>
    </source>
</evidence>
<evidence type="ECO:0000256" key="1">
    <source>
        <dbReference type="SAM" id="Coils"/>
    </source>
</evidence>
<accession>A0ABN9WPY9</accession>
<keyword evidence="1" id="KW-0175">Coiled coil</keyword>
<organism evidence="3 4">
    <name type="scientific">Prorocentrum cordatum</name>
    <dbReference type="NCBI Taxonomy" id="2364126"/>
    <lineage>
        <taxon>Eukaryota</taxon>
        <taxon>Sar</taxon>
        <taxon>Alveolata</taxon>
        <taxon>Dinophyceae</taxon>
        <taxon>Prorocentrales</taxon>
        <taxon>Prorocentraceae</taxon>
        <taxon>Prorocentrum</taxon>
    </lineage>
</organism>
<dbReference type="Gene3D" id="3.40.50.300">
    <property type="entry name" value="P-loop containing nucleotide triphosphate hydrolases"/>
    <property type="match status" value="1"/>
</dbReference>
<dbReference type="EMBL" id="CAUYUJ010019121">
    <property type="protein sequence ID" value="CAK0888714.1"/>
    <property type="molecule type" value="Genomic_DNA"/>
</dbReference>